<evidence type="ECO:0000313" key="2">
    <source>
        <dbReference type="EMBL" id="HIW06401.1"/>
    </source>
</evidence>
<name>A0A9D1Q6L6_9GAMM</name>
<dbReference type="GO" id="GO:0000271">
    <property type="term" value="P:polysaccharide biosynthetic process"/>
    <property type="evidence" value="ECO:0007669"/>
    <property type="project" value="InterPro"/>
</dbReference>
<dbReference type="SUPFAM" id="SSF53448">
    <property type="entry name" value="Nucleotide-diphospho-sugar transferases"/>
    <property type="match status" value="1"/>
</dbReference>
<dbReference type="Proteomes" id="UP000823934">
    <property type="component" value="Unassembled WGS sequence"/>
</dbReference>
<dbReference type="Pfam" id="PF10111">
    <property type="entry name" value="Glyco_tranf_2_2"/>
    <property type="match status" value="1"/>
</dbReference>
<comment type="caution">
    <text evidence="2">The sequence shown here is derived from an EMBL/GenBank/DDBJ whole genome shotgun (WGS) entry which is preliminary data.</text>
</comment>
<protein>
    <recommendedName>
        <fullName evidence="1">Glycosyltransferase 2-like prokaryotic type domain-containing protein</fullName>
    </recommendedName>
</protein>
<dbReference type="Pfam" id="PF05159">
    <property type="entry name" value="Capsule_synth"/>
    <property type="match status" value="1"/>
</dbReference>
<dbReference type="Gene3D" id="3.90.550.10">
    <property type="entry name" value="Spore Coat Polysaccharide Biosynthesis Protein SpsA, Chain A"/>
    <property type="match status" value="1"/>
</dbReference>
<gene>
    <name evidence="2" type="ORF">H9889_03625</name>
</gene>
<dbReference type="InterPro" id="IPR007833">
    <property type="entry name" value="Capsule_polysaccharide_synth"/>
</dbReference>
<sequence length="778" mass="90063">NFNSIVDELSRSIETSADVVSVADITVCVAVRATDLNPWVLDRLGFMLSFYTPSPRFLVIDFGSEEPFSTEIEGICQTADSKVDYIYLDDKDTFSASIARNHCLEFVKTDLMFFTDVDVVHHQRFFGDLANIATDLELLTAIRRTLFMPVYHVGKEASEEFQTLSNSQKNIFLKTVNYVGQTTAFNNVCDFIAPYSNVYLIHKNFFKISGGYCSDFRGHGSEDFEFLVRLGILSSSIPLPEQLNKDFFGPMKDSFWKEQDYTGFRRYLEALTKMSESLGLACFHVWHDKPRGKGYWTDQNDWKRDTFNDVLGRYYPHLENIIEVDYLPREKQALCLFNDVNSWGYFLPLRLYGYQLSAVTSITDDNLQNIYANLERQLYDEVFIFNPYMKSHQKYRGILEVARNLGIKITVIERGGLPNSIYYADEVVYGDSTYKKLDKILSNYQCHNATVTESIIKRLKKGDDVLESQDSYEETRRRNLLLSFAKSDIFFIPLQLSDDMAVTKFVDGYTEYRDFYEEIKEVVIANPDKIFVIKQHPLSKLKVNNDQLDNLIIATERDNIHALIDLASAIIVYNSGVGLLSCLHQKPTFNIGNAYYTSQNLSKQVNSIQEAVDIYEKKEYQKISTDILVKYIDWLVFERYSWFSAESSIREFAERKAHGYKNIVVEMCNFQQQGLINTGSRISQFQFSSKSYLGWKVGLNYAKKNIKKAEKVPSVPVIKKVYQDSPNAKIIKSFFLLFLNKKKYKKLQESPERFFKDSKSKFVKKLEPIYLKSIQVEV</sequence>
<proteinExistence type="predicted"/>
<evidence type="ECO:0000259" key="1">
    <source>
        <dbReference type="Pfam" id="PF10111"/>
    </source>
</evidence>
<feature type="non-terminal residue" evidence="2">
    <location>
        <position position="1"/>
    </location>
</feature>
<reference evidence="2" key="1">
    <citation type="journal article" date="2021" name="PeerJ">
        <title>Extensive microbial diversity within the chicken gut microbiome revealed by metagenomics and culture.</title>
        <authorList>
            <person name="Gilroy R."/>
            <person name="Ravi A."/>
            <person name="Getino M."/>
            <person name="Pursley I."/>
            <person name="Horton D.L."/>
            <person name="Alikhan N.F."/>
            <person name="Baker D."/>
            <person name="Gharbi K."/>
            <person name="Hall N."/>
            <person name="Watson M."/>
            <person name="Adriaenssens E.M."/>
            <person name="Foster-Nyarko E."/>
            <person name="Jarju S."/>
            <person name="Secka A."/>
            <person name="Antonio M."/>
            <person name="Oren A."/>
            <person name="Chaudhuri R.R."/>
            <person name="La Ragione R."/>
            <person name="Hildebrand F."/>
            <person name="Pallen M.J."/>
        </authorList>
    </citation>
    <scope>NUCLEOTIDE SEQUENCE</scope>
    <source>
        <strain evidence="2">CHK160-9182</strain>
    </source>
</reference>
<dbReference type="InterPro" id="IPR029044">
    <property type="entry name" value="Nucleotide-diphossugar_trans"/>
</dbReference>
<dbReference type="AlphaFoldDB" id="A0A9D1Q6L6"/>
<dbReference type="InterPro" id="IPR019290">
    <property type="entry name" value="GlycosylTrfase-like_prok"/>
</dbReference>
<dbReference type="EMBL" id="DXHP01000079">
    <property type="protein sequence ID" value="HIW06401.1"/>
    <property type="molecule type" value="Genomic_DNA"/>
</dbReference>
<accession>A0A9D1Q6L6</accession>
<feature type="domain" description="Glycosyltransferase 2-like prokaryotic type" evidence="1">
    <location>
        <begin position="26"/>
        <end position="309"/>
    </location>
</feature>
<dbReference type="GO" id="GO:0015774">
    <property type="term" value="P:polysaccharide transport"/>
    <property type="evidence" value="ECO:0007669"/>
    <property type="project" value="InterPro"/>
</dbReference>
<organism evidence="2 3">
    <name type="scientific">Candidatus Ignatzschineria merdigallinarum</name>
    <dbReference type="NCBI Taxonomy" id="2838621"/>
    <lineage>
        <taxon>Bacteria</taxon>
        <taxon>Pseudomonadati</taxon>
        <taxon>Pseudomonadota</taxon>
        <taxon>Gammaproteobacteria</taxon>
        <taxon>Cardiobacteriales</taxon>
        <taxon>Ignatzschineriaceae</taxon>
        <taxon>Ignatzschineria</taxon>
    </lineage>
</organism>
<evidence type="ECO:0000313" key="3">
    <source>
        <dbReference type="Proteomes" id="UP000823934"/>
    </source>
</evidence>
<reference evidence="2" key="2">
    <citation type="submission" date="2021-04" db="EMBL/GenBank/DDBJ databases">
        <authorList>
            <person name="Gilroy R."/>
        </authorList>
    </citation>
    <scope>NUCLEOTIDE SEQUENCE</scope>
    <source>
        <strain evidence="2">CHK160-9182</strain>
    </source>
</reference>